<dbReference type="InterPro" id="IPR011009">
    <property type="entry name" value="Kinase-like_dom_sf"/>
</dbReference>
<accession>A0ABW5L9M6</accession>
<keyword evidence="1" id="KW-0808">Transferase</keyword>
<dbReference type="Proteomes" id="UP001597319">
    <property type="component" value="Unassembled WGS sequence"/>
</dbReference>
<sequence length="260" mass="31206">MPYRFEVHNSKMNLKPLVKEAIGNFENYKEILGDAERNVIKIVDLEDQKYTIKSFKIPNIVNQIAYRFFRKSKAERSYMYANKLLDLGIKTPFPIAYEIKTTAFLFKKSFYVSELVECDLTYRELTTDFSIADHEDILRAFTRFTYELHKNGVNFLDHSPGNTLIERTGNGYEFYLVDLNRMEFGEMSFETRIKNFARLTIHESMIKVMSNEYAKCTGEEESEIFKLMWQYTQEFQNRYHGKRKLKRKIFFWKKKYREEA</sequence>
<name>A0ABW5L9M6_9FLAO</name>
<evidence type="ECO:0000313" key="2">
    <source>
        <dbReference type="Proteomes" id="UP001597319"/>
    </source>
</evidence>
<reference evidence="2" key="1">
    <citation type="journal article" date="2019" name="Int. J. Syst. Evol. Microbiol.">
        <title>The Global Catalogue of Microorganisms (GCM) 10K type strain sequencing project: providing services to taxonomists for standard genome sequencing and annotation.</title>
        <authorList>
            <consortium name="The Broad Institute Genomics Platform"/>
            <consortium name="The Broad Institute Genome Sequencing Center for Infectious Disease"/>
            <person name="Wu L."/>
            <person name="Ma J."/>
        </authorList>
    </citation>
    <scope>NUCLEOTIDE SEQUENCE [LARGE SCALE GENOMIC DNA]</scope>
    <source>
        <strain evidence="2">KCTC 52274</strain>
    </source>
</reference>
<proteinExistence type="predicted"/>
<protein>
    <submittedName>
        <fullName evidence="1">Lipopolysaccharide kinase InaA family protein</fullName>
    </submittedName>
</protein>
<gene>
    <name evidence="1" type="ORF">ACFSR1_02855</name>
</gene>
<dbReference type="SUPFAM" id="SSF56112">
    <property type="entry name" value="Protein kinase-like (PK-like)"/>
    <property type="match status" value="1"/>
</dbReference>
<keyword evidence="1" id="KW-0418">Kinase</keyword>
<dbReference type="Pfam" id="PF06293">
    <property type="entry name" value="Kdo"/>
    <property type="match status" value="1"/>
</dbReference>
<dbReference type="EMBL" id="JBHULE010000002">
    <property type="protein sequence ID" value="MFD2561593.1"/>
    <property type="molecule type" value="Genomic_DNA"/>
</dbReference>
<organism evidence="1 2">
    <name type="scientific">Aquimarina rubra</name>
    <dbReference type="NCBI Taxonomy" id="1920033"/>
    <lineage>
        <taxon>Bacteria</taxon>
        <taxon>Pseudomonadati</taxon>
        <taxon>Bacteroidota</taxon>
        <taxon>Flavobacteriia</taxon>
        <taxon>Flavobacteriales</taxon>
        <taxon>Flavobacteriaceae</taxon>
        <taxon>Aquimarina</taxon>
    </lineage>
</organism>
<dbReference type="RefSeq" id="WP_378289423.1">
    <property type="nucleotide sequence ID" value="NZ_JBHULE010000002.1"/>
</dbReference>
<comment type="caution">
    <text evidence="1">The sequence shown here is derived from an EMBL/GenBank/DDBJ whole genome shotgun (WGS) entry which is preliminary data.</text>
</comment>
<evidence type="ECO:0000313" key="1">
    <source>
        <dbReference type="EMBL" id="MFD2561593.1"/>
    </source>
</evidence>
<dbReference type="GO" id="GO:0016301">
    <property type="term" value="F:kinase activity"/>
    <property type="evidence" value="ECO:0007669"/>
    <property type="project" value="UniProtKB-KW"/>
</dbReference>
<keyword evidence="2" id="KW-1185">Reference proteome</keyword>